<dbReference type="Gene3D" id="1.10.1740.10">
    <property type="match status" value="1"/>
</dbReference>
<evidence type="ECO:0000256" key="3">
    <source>
        <dbReference type="ARBA" id="ARBA00023082"/>
    </source>
</evidence>
<dbReference type="InterPro" id="IPR007627">
    <property type="entry name" value="RNA_pol_sigma70_r2"/>
</dbReference>
<dbReference type="InterPro" id="IPR039425">
    <property type="entry name" value="RNA_pol_sigma-70-like"/>
</dbReference>
<dbReference type="InterPro" id="IPR013324">
    <property type="entry name" value="RNA_pol_sigma_r3/r4-like"/>
</dbReference>
<name>A0A8J3JRT2_9ACTN</name>
<feature type="region of interest" description="Disordered" evidence="6">
    <location>
        <begin position="1"/>
        <end position="27"/>
    </location>
</feature>
<dbReference type="InterPro" id="IPR036388">
    <property type="entry name" value="WH-like_DNA-bd_sf"/>
</dbReference>
<dbReference type="SUPFAM" id="SSF88946">
    <property type="entry name" value="Sigma2 domain of RNA polymerase sigma factors"/>
    <property type="match status" value="1"/>
</dbReference>
<dbReference type="Pfam" id="PF04542">
    <property type="entry name" value="Sigma70_r2"/>
    <property type="match status" value="1"/>
</dbReference>
<dbReference type="NCBIfam" id="TIGR02937">
    <property type="entry name" value="sigma70-ECF"/>
    <property type="match status" value="1"/>
</dbReference>
<proteinExistence type="inferred from homology"/>
<dbReference type="GO" id="GO:0000428">
    <property type="term" value="C:DNA-directed RNA polymerase complex"/>
    <property type="evidence" value="ECO:0007669"/>
    <property type="project" value="UniProtKB-KW"/>
</dbReference>
<keyword evidence="3" id="KW-0731">Sigma factor</keyword>
<evidence type="ECO:0000259" key="7">
    <source>
        <dbReference type="Pfam" id="PF04542"/>
    </source>
</evidence>
<feature type="domain" description="RNA polymerase sigma-70 region 2" evidence="7">
    <location>
        <begin position="38"/>
        <end position="104"/>
    </location>
</feature>
<keyword evidence="2" id="KW-0805">Transcription regulation</keyword>
<dbReference type="PANTHER" id="PTHR43133:SF50">
    <property type="entry name" value="ECF RNA POLYMERASE SIGMA FACTOR SIGM"/>
    <property type="match status" value="1"/>
</dbReference>
<dbReference type="InterPro" id="IPR013249">
    <property type="entry name" value="RNA_pol_sigma70_r4_t2"/>
</dbReference>
<dbReference type="GO" id="GO:0006352">
    <property type="term" value="P:DNA-templated transcription initiation"/>
    <property type="evidence" value="ECO:0007669"/>
    <property type="project" value="InterPro"/>
</dbReference>
<dbReference type="CDD" id="cd06171">
    <property type="entry name" value="Sigma70_r4"/>
    <property type="match status" value="1"/>
</dbReference>
<dbReference type="PANTHER" id="PTHR43133">
    <property type="entry name" value="RNA POLYMERASE ECF-TYPE SIGMA FACTO"/>
    <property type="match status" value="1"/>
</dbReference>
<dbReference type="GO" id="GO:0003677">
    <property type="term" value="F:DNA binding"/>
    <property type="evidence" value="ECO:0007669"/>
    <property type="project" value="UniProtKB-KW"/>
</dbReference>
<organism evidence="9 10">
    <name type="scientific">Catellatospora bangladeshensis</name>
    <dbReference type="NCBI Taxonomy" id="310355"/>
    <lineage>
        <taxon>Bacteria</taxon>
        <taxon>Bacillati</taxon>
        <taxon>Actinomycetota</taxon>
        <taxon>Actinomycetes</taxon>
        <taxon>Micromonosporales</taxon>
        <taxon>Micromonosporaceae</taxon>
        <taxon>Catellatospora</taxon>
    </lineage>
</organism>
<keyword evidence="9" id="KW-0240">DNA-directed RNA polymerase</keyword>
<dbReference type="Proteomes" id="UP000601223">
    <property type="component" value="Unassembled WGS sequence"/>
</dbReference>
<dbReference type="Pfam" id="PF08281">
    <property type="entry name" value="Sigma70_r4_2"/>
    <property type="match status" value="1"/>
</dbReference>
<protein>
    <submittedName>
        <fullName evidence="9">DNA-directed RNA polymerase sigma-70 factor</fullName>
    </submittedName>
</protein>
<evidence type="ECO:0000313" key="10">
    <source>
        <dbReference type="Proteomes" id="UP000601223"/>
    </source>
</evidence>
<dbReference type="AlphaFoldDB" id="A0A8J3JRT2"/>
<evidence type="ECO:0000256" key="1">
    <source>
        <dbReference type="ARBA" id="ARBA00010641"/>
    </source>
</evidence>
<dbReference type="EMBL" id="BONF01000021">
    <property type="protein sequence ID" value="GIF82624.1"/>
    <property type="molecule type" value="Genomic_DNA"/>
</dbReference>
<dbReference type="GO" id="GO:0016987">
    <property type="term" value="F:sigma factor activity"/>
    <property type="evidence" value="ECO:0007669"/>
    <property type="project" value="UniProtKB-KW"/>
</dbReference>
<dbReference type="SUPFAM" id="SSF88659">
    <property type="entry name" value="Sigma3 and sigma4 domains of RNA polymerase sigma factors"/>
    <property type="match status" value="1"/>
</dbReference>
<dbReference type="InterPro" id="IPR013325">
    <property type="entry name" value="RNA_pol_sigma_r2"/>
</dbReference>
<sequence length="196" mass="21647">MRAAGEDSVTPALGAARASGPTRLGGAEKGGRHDFDELYAAHFTSVTTQLFAYLGDRQEAQDVTQEAFCRALQRWKDVSAYDDPVAWVRRVAWNLATSYFRRSRAAAAFRRRHQEVHAPEPSPDRVALFAALRTLPPRPRQAVVLHYLADQAVVDIAESMKVSTGTVKSWLHRARVALGEQLQPAANPGTEEVRNA</sequence>
<keyword evidence="5" id="KW-0804">Transcription</keyword>
<keyword evidence="4" id="KW-0238">DNA-binding</keyword>
<keyword evidence="10" id="KW-1185">Reference proteome</keyword>
<feature type="domain" description="RNA polymerase sigma factor 70 region 4 type 2" evidence="8">
    <location>
        <begin position="127"/>
        <end position="178"/>
    </location>
</feature>
<evidence type="ECO:0000256" key="4">
    <source>
        <dbReference type="ARBA" id="ARBA00023125"/>
    </source>
</evidence>
<evidence type="ECO:0000256" key="6">
    <source>
        <dbReference type="SAM" id="MobiDB-lite"/>
    </source>
</evidence>
<dbReference type="InterPro" id="IPR014284">
    <property type="entry name" value="RNA_pol_sigma-70_dom"/>
</dbReference>
<reference evidence="9 10" key="1">
    <citation type="submission" date="2021-01" db="EMBL/GenBank/DDBJ databases">
        <title>Whole genome shotgun sequence of Catellatospora bangladeshensis NBRC 107357.</title>
        <authorList>
            <person name="Komaki H."/>
            <person name="Tamura T."/>
        </authorList>
    </citation>
    <scope>NUCLEOTIDE SEQUENCE [LARGE SCALE GENOMIC DNA]</scope>
    <source>
        <strain evidence="9 10">NBRC 107357</strain>
    </source>
</reference>
<comment type="caution">
    <text evidence="9">The sequence shown here is derived from an EMBL/GenBank/DDBJ whole genome shotgun (WGS) entry which is preliminary data.</text>
</comment>
<evidence type="ECO:0000256" key="5">
    <source>
        <dbReference type="ARBA" id="ARBA00023163"/>
    </source>
</evidence>
<accession>A0A8J3JRT2</accession>
<comment type="similarity">
    <text evidence="1">Belongs to the sigma-70 factor family. ECF subfamily.</text>
</comment>
<gene>
    <name evidence="9" type="ORF">Cba03nite_39730</name>
</gene>
<evidence type="ECO:0000313" key="9">
    <source>
        <dbReference type="EMBL" id="GIF82624.1"/>
    </source>
</evidence>
<evidence type="ECO:0000256" key="2">
    <source>
        <dbReference type="ARBA" id="ARBA00023015"/>
    </source>
</evidence>
<evidence type="ECO:0000259" key="8">
    <source>
        <dbReference type="Pfam" id="PF08281"/>
    </source>
</evidence>
<dbReference type="Gene3D" id="1.10.10.10">
    <property type="entry name" value="Winged helix-like DNA-binding domain superfamily/Winged helix DNA-binding domain"/>
    <property type="match status" value="1"/>
</dbReference>